<organism evidence="8 9">
    <name type="scientific">Chondromyces apiculatus DSM 436</name>
    <dbReference type="NCBI Taxonomy" id="1192034"/>
    <lineage>
        <taxon>Bacteria</taxon>
        <taxon>Pseudomonadati</taxon>
        <taxon>Myxococcota</taxon>
        <taxon>Polyangia</taxon>
        <taxon>Polyangiales</taxon>
        <taxon>Polyangiaceae</taxon>
        <taxon>Chondromyces</taxon>
    </lineage>
</organism>
<dbReference type="OrthoDB" id="5478240at2"/>
<keyword evidence="2 6" id="KW-0677">Repeat</keyword>
<dbReference type="GO" id="GO:0034605">
    <property type="term" value="P:cellular response to heat"/>
    <property type="evidence" value="ECO:0007669"/>
    <property type="project" value="TreeGrafter"/>
</dbReference>
<dbReference type="PROSITE" id="PS51903">
    <property type="entry name" value="CLP_R"/>
    <property type="match status" value="1"/>
</dbReference>
<gene>
    <name evidence="8" type="ORF">CAP_2194</name>
</gene>
<sequence length="880" mass="95803">MAESQDTIHLDRYTQDARQIVSGAQQVADERQHQEVSTLHLLYRLLERDRGVGEVFRRAGADPNEALSLADASLKKLPKHPGAVAYLSARLLDLLGRAEREATRDKAKSVGVEHLLNALAQEIRGPAGDILSAYGIGPGAFRPHLGALEAAAREAGAGAVVVNESSPGAGGAGAPGQATGFVRDLVADARQGRFDPVIGRDLEARRLLQILERRAKNHPLILGEPGVGKTALIRGLAERIARGDVPSNLAGAHLYELDTGALVAGAKLRGEIEQRLKQIVDKLRADQSAESMLVVEDFDALFGQGVTGAGVGELLKPLLSRGEIRIIATSTPEGLRKINERDSSIVRRFSTITLEAPGIAQATEILRGIATKYEAHHRVRIGESAIAAAVVLAKRYISDRALPDTAVDLLDETSARKRVEVDGVPADLDLLSRRAESLRAQIAALADDDDKLSVQTRGRLEKELAEIEPRVQEMRTRAASRQGVVAAIQAIRKELVDAQAALKVAQRDRVFARIGELEHVTLPEIARRLQVAEEAAQREGVASSSNAVTEGDVAATLGDWTGIPVAKMLEGEAEKLLKMEGRLAQRVVGQDEAVRAISRAVRRGRVGLRDPGKPIGSFLFLGPSGVGKTELAKALAEFLFDDEQAMTRLDMSEFMERHMAQRLIGAPPGYADSEQGGFLTEAARRRPYSVLLFDEVEKAHADVFNLLLQVLDDGRLTDGRGRTADFSNTVVIMTSNIGSKRILETDARLWSTEDGREAIRDVLLEELRGFFRPEFLNRIDDIVTFKALSKDDLRGIVDIQLRRLERLLADKEIKLALTDEAKSRLVDLGYEPSLGARPLKRAITKELQNPLAEELLAGGYKSGQVVQVDVKDDRFSFVKA</sequence>
<reference evidence="8 9" key="1">
    <citation type="submission" date="2013-05" db="EMBL/GenBank/DDBJ databases">
        <title>Genome assembly of Chondromyces apiculatus DSM 436.</title>
        <authorList>
            <person name="Sharma G."/>
            <person name="Khatri I."/>
            <person name="Kaur C."/>
            <person name="Mayilraj S."/>
            <person name="Subramanian S."/>
        </authorList>
    </citation>
    <scope>NUCLEOTIDE SEQUENCE [LARGE SCALE GENOMIC DNA]</scope>
    <source>
        <strain evidence="8 9">DSM 436</strain>
    </source>
</reference>
<proteinExistence type="inferred from homology"/>
<dbReference type="eggNOG" id="COG0542">
    <property type="taxonomic scope" value="Bacteria"/>
</dbReference>
<dbReference type="Proteomes" id="UP000019678">
    <property type="component" value="Unassembled WGS sequence"/>
</dbReference>
<comment type="similarity">
    <text evidence="1">Belongs to the ClpA/ClpB family.</text>
</comment>
<dbReference type="Pfam" id="PF10431">
    <property type="entry name" value="ClpB_D2-small"/>
    <property type="match status" value="1"/>
</dbReference>
<keyword evidence="9" id="KW-1185">Reference proteome</keyword>
<dbReference type="PANTHER" id="PTHR11638">
    <property type="entry name" value="ATP-DEPENDENT CLP PROTEASE"/>
    <property type="match status" value="1"/>
</dbReference>
<dbReference type="Pfam" id="PF17871">
    <property type="entry name" value="AAA_lid_9"/>
    <property type="match status" value="1"/>
</dbReference>
<accession>A0A017TCG0</accession>
<feature type="domain" description="Clp R" evidence="7">
    <location>
        <begin position="10"/>
        <end position="151"/>
    </location>
</feature>
<dbReference type="InterPro" id="IPR019489">
    <property type="entry name" value="Clp_ATPase_C"/>
</dbReference>
<dbReference type="InterPro" id="IPR050130">
    <property type="entry name" value="ClpA_ClpB"/>
</dbReference>
<dbReference type="Pfam" id="PF02861">
    <property type="entry name" value="Clp_N"/>
    <property type="match status" value="1"/>
</dbReference>
<dbReference type="Pfam" id="PF07724">
    <property type="entry name" value="AAA_2"/>
    <property type="match status" value="1"/>
</dbReference>
<evidence type="ECO:0000256" key="6">
    <source>
        <dbReference type="PROSITE-ProRule" id="PRU01251"/>
    </source>
</evidence>
<dbReference type="STRING" id="1192034.CAP_2194"/>
<dbReference type="PANTHER" id="PTHR11638:SF18">
    <property type="entry name" value="HEAT SHOCK PROTEIN 104"/>
    <property type="match status" value="1"/>
</dbReference>
<dbReference type="GO" id="GO:0005524">
    <property type="term" value="F:ATP binding"/>
    <property type="evidence" value="ECO:0007669"/>
    <property type="project" value="UniProtKB-KW"/>
</dbReference>
<keyword evidence="3" id="KW-0547">Nucleotide-binding</keyword>
<dbReference type="Pfam" id="PF00004">
    <property type="entry name" value="AAA"/>
    <property type="match status" value="1"/>
</dbReference>
<evidence type="ECO:0000256" key="3">
    <source>
        <dbReference type="ARBA" id="ARBA00022741"/>
    </source>
</evidence>
<dbReference type="FunFam" id="3.40.50.300:FF:000025">
    <property type="entry name" value="ATP-dependent Clp protease subunit"/>
    <property type="match status" value="1"/>
</dbReference>
<dbReference type="FunFam" id="1.10.8.60:FF:000017">
    <property type="entry name" value="ATP-dependent chaperone ClpB"/>
    <property type="match status" value="1"/>
</dbReference>
<dbReference type="PRINTS" id="PR00300">
    <property type="entry name" value="CLPPROTEASEA"/>
</dbReference>
<dbReference type="InterPro" id="IPR004176">
    <property type="entry name" value="Clp_R_N"/>
</dbReference>
<evidence type="ECO:0000259" key="7">
    <source>
        <dbReference type="PROSITE" id="PS51903"/>
    </source>
</evidence>
<keyword evidence="4" id="KW-0067">ATP-binding</keyword>
<dbReference type="Gene3D" id="1.10.1780.10">
    <property type="entry name" value="Clp, N-terminal domain"/>
    <property type="match status" value="1"/>
</dbReference>
<dbReference type="RefSeq" id="WP_052375005.1">
    <property type="nucleotide sequence ID" value="NZ_ASRX01000017.1"/>
</dbReference>
<dbReference type="InterPro" id="IPR036628">
    <property type="entry name" value="Clp_N_dom_sf"/>
</dbReference>
<dbReference type="Gene3D" id="3.40.50.300">
    <property type="entry name" value="P-loop containing nucleotide triphosphate hydrolases"/>
    <property type="match status" value="3"/>
</dbReference>
<dbReference type="SUPFAM" id="SSF52540">
    <property type="entry name" value="P-loop containing nucleoside triphosphate hydrolases"/>
    <property type="match status" value="2"/>
</dbReference>
<dbReference type="Gene3D" id="1.10.8.60">
    <property type="match status" value="1"/>
</dbReference>
<dbReference type="AlphaFoldDB" id="A0A017TCG0"/>
<evidence type="ECO:0000256" key="5">
    <source>
        <dbReference type="ARBA" id="ARBA00023186"/>
    </source>
</evidence>
<keyword evidence="5" id="KW-0143">Chaperone</keyword>
<dbReference type="InterPro" id="IPR027417">
    <property type="entry name" value="P-loop_NTPase"/>
</dbReference>
<comment type="caution">
    <text evidence="8">The sequence shown here is derived from an EMBL/GenBank/DDBJ whole genome shotgun (WGS) entry which is preliminary data.</text>
</comment>
<dbReference type="SUPFAM" id="SSF81923">
    <property type="entry name" value="Double Clp-N motif"/>
    <property type="match status" value="1"/>
</dbReference>
<evidence type="ECO:0000313" key="8">
    <source>
        <dbReference type="EMBL" id="EYF06316.1"/>
    </source>
</evidence>
<dbReference type="GO" id="GO:0005737">
    <property type="term" value="C:cytoplasm"/>
    <property type="evidence" value="ECO:0007669"/>
    <property type="project" value="TreeGrafter"/>
</dbReference>
<evidence type="ECO:0000256" key="4">
    <source>
        <dbReference type="ARBA" id="ARBA00022840"/>
    </source>
</evidence>
<dbReference type="CDD" id="cd19499">
    <property type="entry name" value="RecA-like_ClpB_Hsp104-like"/>
    <property type="match status" value="1"/>
</dbReference>
<evidence type="ECO:0000313" key="9">
    <source>
        <dbReference type="Proteomes" id="UP000019678"/>
    </source>
</evidence>
<evidence type="ECO:0000256" key="1">
    <source>
        <dbReference type="ARBA" id="ARBA00008675"/>
    </source>
</evidence>
<dbReference type="GO" id="GO:0016887">
    <property type="term" value="F:ATP hydrolysis activity"/>
    <property type="evidence" value="ECO:0007669"/>
    <property type="project" value="InterPro"/>
</dbReference>
<dbReference type="InterPro" id="IPR041546">
    <property type="entry name" value="ClpA/ClpB_AAA_lid"/>
</dbReference>
<protein>
    <submittedName>
        <fullName evidence="8">ClpB protein</fullName>
    </submittedName>
</protein>
<dbReference type="EMBL" id="ASRX01000017">
    <property type="protein sequence ID" value="EYF06316.1"/>
    <property type="molecule type" value="Genomic_DNA"/>
</dbReference>
<dbReference type="InterPro" id="IPR003959">
    <property type="entry name" value="ATPase_AAA_core"/>
</dbReference>
<dbReference type="InterPro" id="IPR003593">
    <property type="entry name" value="AAA+_ATPase"/>
</dbReference>
<dbReference type="SMART" id="SM00382">
    <property type="entry name" value="AAA"/>
    <property type="match status" value="2"/>
</dbReference>
<name>A0A017TCG0_9BACT</name>
<dbReference type="SMART" id="SM01086">
    <property type="entry name" value="ClpB_D2-small"/>
    <property type="match status" value="1"/>
</dbReference>
<dbReference type="InterPro" id="IPR001270">
    <property type="entry name" value="ClpA/B"/>
</dbReference>
<evidence type="ECO:0000256" key="2">
    <source>
        <dbReference type="ARBA" id="ARBA00022737"/>
    </source>
</evidence>
<dbReference type="CDD" id="cd00009">
    <property type="entry name" value="AAA"/>
    <property type="match status" value="1"/>
</dbReference>